<comment type="caution">
    <text evidence="7">The sequence shown here is derived from an EMBL/GenBank/DDBJ whole genome shotgun (WGS) entry which is preliminary data.</text>
</comment>
<dbReference type="RefSeq" id="WP_218881879.1">
    <property type="nucleotide sequence ID" value="NZ_BAAALL010000004.1"/>
</dbReference>
<feature type="chain" id="PRO_5031366083" evidence="4">
    <location>
        <begin position="30"/>
        <end position="592"/>
    </location>
</feature>
<keyword evidence="2 4" id="KW-0732">Signal</keyword>
<dbReference type="Pfam" id="PF08386">
    <property type="entry name" value="Abhydrolase_4"/>
    <property type="match status" value="1"/>
</dbReference>
<dbReference type="InterPro" id="IPR029058">
    <property type="entry name" value="AB_hydrolase_fold"/>
</dbReference>
<reference evidence="7 8" key="1">
    <citation type="submission" date="2020-07" db="EMBL/GenBank/DDBJ databases">
        <title>Sequencing the genomes of 1000 actinobacteria strains.</title>
        <authorList>
            <person name="Klenk H.-P."/>
        </authorList>
    </citation>
    <scope>NUCLEOTIDE SEQUENCE [LARGE SCALE GENOMIC DNA]</scope>
    <source>
        <strain evidence="7 8">DSM 15475</strain>
    </source>
</reference>
<dbReference type="GO" id="GO:0016787">
    <property type="term" value="F:hydrolase activity"/>
    <property type="evidence" value="ECO:0007669"/>
    <property type="project" value="UniProtKB-KW"/>
</dbReference>
<dbReference type="Gene3D" id="3.40.50.1820">
    <property type="entry name" value="alpha/beta hydrolase"/>
    <property type="match status" value="1"/>
</dbReference>
<gene>
    <name evidence="7" type="ORF">HNR09_000833</name>
</gene>
<dbReference type="PANTHER" id="PTHR43248:SF29">
    <property type="entry name" value="TRIPEPTIDYL AMINOPEPTIDASE"/>
    <property type="match status" value="1"/>
</dbReference>
<dbReference type="Pfam" id="PF00561">
    <property type="entry name" value="Abhydrolase_1"/>
    <property type="match status" value="1"/>
</dbReference>
<dbReference type="InterPro" id="IPR000073">
    <property type="entry name" value="AB_hydrolase_1"/>
</dbReference>
<dbReference type="Proteomes" id="UP000535437">
    <property type="component" value="Unassembled WGS sequence"/>
</dbReference>
<evidence type="ECO:0000259" key="6">
    <source>
        <dbReference type="Pfam" id="PF08386"/>
    </source>
</evidence>
<sequence>MIPQSMTTRAAAVAAAGALTLSLAPAASAAPEGGATVSASSQSSHADAGELGAHLLDQDLTWEDCTFPDLAPQTQAALQEIEGLACADVTVPRDWHDPTDGETITVRLSVTDTADPERSQGIALVNPGGPGGSGLPWGAAMAMRSPDLAEEFNFVGFDPRGVGQSTQLSCEYQPDTSHDAWEDGAAAAAGCLDNLLTPFITTEQTAYDMDFLRALLNEDRISYVGYSYGTWLGSWYQTLFPSHSHRFLLDSATDLTRKSLQETWDLQPRSRDRQFQDMLLPYMARNHETYQLSEDPLEIRRAWEQAGGTRDPLGALITAQIVIPAMYSTAGYPGAADAVATFIALDAPEADGATELAAQLEDLIAASDGVAVDPVESGAVQAQLFEKAREEVQRLVEVERAAATGETVSFDGSFDAIRCQDGQWNRSRGYWDAWVADLNTKAPYIGPFMGAPLCAHWPAVTEKPKPHQRTHPETLILQSEFDAATPYEAGERSAKIMPNTTLISVNNEGTHGLFPYGTTCVDDSVEAFFLDGTLPKNVACGALPLPGEDQAYQVGGDVHEAQQTVKVKMRTDAVKEANRMVREMLMEQHHGE</sequence>
<dbReference type="EMBL" id="JACCFY010000001">
    <property type="protein sequence ID" value="NYJ77422.1"/>
    <property type="molecule type" value="Genomic_DNA"/>
</dbReference>
<feature type="domain" description="AB hydrolase-1" evidence="5">
    <location>
        <begin position="124"/>
        <end position="292"/>
    </location>
</feature>
<evidence type="ECO:0000259" key="5">
    <source>
        <dbReference type="Pfam" id="PF00561"/>
    </source>
</evidence>
<evidence type="ECO:0000313" key="8">
    <source>
        <dbReference type="Proteomes" id="UP000535437"/>
    </source>
</evidence>
<evidence type="ECO:0000256" key="2">
    <source>
        <dbReference type="ARBA" id="ARBA00022729"/>
    </source>
</evidence>
<dbReference type="PANTHER" id="PTHR43248">
    <property type="entry name" value="2-SUCCINYL-6-HYDROXY-2,4-CYCLOHEXADIENE-1-CARBOXYLATE SYNTHASE"/>
    <property type="match status" value="1"/>
</dbReference>
<evidence type="ECO:0000313" key="7">
    <source>
        <dbReference type="EMBL" id="NYJ77422.1"/>
    </source>
</evidence>
<accession>A0A7Z0KBB2</accession>
<evidence type="ECO:0000256" key="4">
    <source>
        <dbReference type="SAM" id="SignalP"/>
    </source>
</evidence>
<keyword evidence="3" id="KW-0378">Hydrolase</keyword>
<feature type="domain" description="Peptidase S33 tripeptidyl aminopeptidase-like C-terminal" evidence="6">
    <location>
        <begin position="443"/>
        <end position="540"/>
    </location>
</feature>
<proteinExistence type="inferred from homology"/>
<dbReference type="AlphaFoldDB" id="A0A7Z0KBB2"/>
<protein>
    <submittedName>
        <fullName evidence="7">Pimeloyl-ACP methyl ester carboxylesterase</fullName>
    </submittedName>
</protein>
<organism evidence="7 8">
    <name type="scientific">Nesterenkonia xinjiangensis</name>
    <dbReference type="NCBI Taxonomy" id="225327"/>
    <lineage>
        <taxon>Bacteria</taxon>
        <taxon>Bacillati</taxon>
        <taxon>Actinomycetota</taxon>
        <taxon>Actinomycetes</taxon>
        <taxon>Micrococcales</taxon>
        <taxon>Micrococcaceae</taxon>
        <taxon>Nesterenkonia</taxon>
    </lineage>
</organism>
<dbReference type="InterPro" id="IPR013595">
    <property type="entry name" value="Pept_S33_TAP-like_C"/>
</dbReference>
<dbReference type="InterPro" id="IPR051601">
    <property type="entry name" value="Serine_prot/Carboxylest_S33"/>
</dbReference>
<keyword evidence="8" id="KW-1185">Reference proteome</keyword>
<feature type="signal peptide" evidence="4">
    <location>
        <begin position="1"/>
        <end position="29"/>
    </location>
</feature>
<comment type="similarity">
    <text evidence="1">Belongs to the peptidase S33 family.</text>
</comment>
<dbReference type="SUPFAM" id="SSF53474">
    <property type="entry name" value="alpha/beta-Hydrolases"/>
    <property type="match status" value="1"/>
</dbReference>
<name>A0A7Z0KBB2_9MICC</name>
<evidence type="ECO:0000256" key="1">
    <source>
        <dbReference type="ARBA" id="ARBA00010088"/>
    </source>
</evidence>
<evidence type="ECO:0000256" key="3">
    <source>
        <dbReference type="ARBA" id="ARBA00022801"/>
    </source>
</evidence>